<dbReference type="EMBL" id="VGIY01000490">
    <property type="protein sequence ID" value="MBM3318794.1"/>
    <property type="molecule type" value="Genomic_DNA"/>
</dbReference>
<evidence type="ECO:0000256" key="2">
    <source>
        <dbReference type="ARBA" id="ARBA00009533"/>
    </source>
</evidence>
<dbReference type="Gene3D" id="3.40.640.10">
    <property type="entry name" value="Type I PLP-dependent aspartate aminotransferase-like (Major domain)"/>
    <property type="match status" value="1"/>
</dbReference>
<dbReference type="InterPro" id="IPR015424">
    <property type="entry name" value="PyrdxlP-dep_Trfase"/>
</dbReference>
<dbReference type="InterPro" id="IPR015422">
    <property type="entry name" value="PyrdxlP-dep_Trfase_small"/>
</dbReference>
<keyword evidence="3" id="KW-0210">Decarboxylase</keyword>
<feature type="compositionally biased region" description="Gly residues" evidence="7">
    <location>
        <begin position="110"/>
        <end position="121"/>
    </location>
</feature>
<dbReference type="Pfam" id="PF00282">
    <property type="entry name" value="Pyridoxal_deC"/>
    <property type="match status" value="1"/>
</dbReference>
<protein>
    <recommendedName>
        <fullName evidence="10">Aspartate aminotransferase family protein</fullName>
    </recommendedName>
</protein>
<reference evidence="8" key="1">
    <citation type="submission" date="2019-03" db="EMBL/GenBank/DDBJ databases">
        <title>Lake Tanganyika Metagenome-Assembled Genomes (MAGs).</title>
        <authorList>
            <person name="Tran P."/>
        </authorList>
    </citation>
    <scope>NUCLEOTIDE SEQUENCE</scope>
    <source>
        <strain evidence="8">M_DeepCast_400m_m2_100</strain>
    </source>
</reference>
<comment type="caution">
    <text evidence="8">The sequence shown here is derived from an EMBL/GenBank/DDBJ whole genome shotgun (WGS) entry which is preliminary data.</text>
</comment>
<keyword evidence="4 6" id="KW-0663">Pyridoxal phosphate</keyword>
<evidence type="ECO:0000256" key="3">
    <source>
        <dbReference type="ARBA" id="ARBA00022793"/>
    </source>
</evidence>
<evidence type="ECO:0008006" key="10">
    <source>
        <dbReference type="Google" id="ProtNLM"/>
    </source>
</evidence>
<dbReference type="SUPFAM" id="SSF53383">
    <property type="entry name" value="PLP-dependent transferases"/>
    <property type="match status" value="1"/>
</dbReference>
<evidence type="ECO:0000256" key="1">
    <source>
        <dbReference type="ARBA" id="ARBA00001933"/>
    </source>
</evidence>
<organism evidence="8 9">
    <name type="scientific">Eiseniibacteriota bacterium</name>
    <dbReference type="NCBI Taxonomy" id="2212470"/>
    <lineage>
        <taxon>Bacteria</taxon>
        <taxon>Candidatus Eiseniibacteriota</taxon>
    </lineage>
</organism>
<dbReference type="GO" id="GO:0005737">
    <property type="term" value="C:cytoplasm"/>
    <property type="evidence" value="ECO:0007669"/>
    <property type="project" value="TreeGrafter"/>
</dbReference>
<comment type="cofactor">
    <cofactor evidence="1 6">
        <name>pyridoxal 5'-phosphate</name>
        <dbReference type="ChEBI" id="CHEBI:597326"/>
    </cofactor>
</comment>
<feature type="non-terminal residue" evidence="8">
    <location>
        <position position="1"/>
    </location>
</feature>
<evidence type="ECO:0000256" key="4">
    <source>
        <dbReference type="ARBA" id="ARBA00022898"/>
    </source>
</evidence>
<evidence type="ECO:0000256" key="6">
    <source>
        <dbReference type="RuleBase" id="RU000382"/>
    </source>
</evidence>
<dbReference type="PANTHER" id="PTHR11999:SF70">
    <property type="entry name" value="MIP05841P"/>
    <property type="match status" value="1"/>
</dbReference>
<dbReference type="Gene3D" id="3.90.1150.10">
    <property type="entry name" value="Aspartate Aminotransferase, domain 1"/>
    <property type="match status" value="1"/>
</dbReference>
<evidence type="ECO:0000313" key="8">
    <source>
        <dbReference type="EMBL" id="MBM3318794.1"/>
    </source>
</evidence>
<accession>A0A938BNA4</accession>
<dbReference type="AlphaFoldDB" id="A0A938BNA4"/>
<dbReference type="GO" id="GO:0016831">
    <property type="term" value="F:carboxy-lyase activity"/>
    <property type="evidence" value="ECO:0007669"/>
    <property type="project" value="UniProtKB-KW"/>
</dbReference>
<name>A0A938BNA4_UNCEI</name>
<evidence type="ECO:0000256" key="5">
    <source>
        <dbReference type="ARBA" id="ARBA00023239"/>
    </source>
</evidence>
<feature type="region of interest" description="Disordered" evidence="7">
    <location>
        <begin position="103"/>
        <end position="122"/>
    </location>
</feature>
<dbReference type="GO" id="GO:0030170">
    <property type="term" value="F:pyridoxal phosphate binding"/>
    <property type="evidence" value="ECO:0007669"/>
    <property type="project" value="InterPro"/>
</dbReference>
<gene>
    <name evidence="8" type="ORF">FJY75_13175</name>
</gene>
<keyword evidence="5 6" id="KW-0456">Lyase</keyword>
<dbReference type="InterPro" id="IPR015421">
    <property type="entry name" value="PyrdxlP-dep_Trfase_major"/>
</dbReference>
<proteinExistence type="inferred from homology"/>
<dbReference type="PANTHER" id="PTHR11999">
    <property type="entry name" value="GROUP II PYRIDOXAL-5-PHOSPHATE DECARBOXYLASE"/>
    <property type="match status" value="1"/>
</dbReference>
<sequence length="194" mass="21656">DPRHLTATLTIDPEYLKTDFDRGATNYRDWGIQLGRRFRALKLWFVLRHYGVEGLRAKLREHLALAREAARWIEESDDFELLAPVPLNTICFRFHPGRAREASGAPAALPGGGPGSPGAGAAGEADLDELNRALLARVNEGGRIFITHTRLGGRYCLRMSIGQTSTRREHVEQAWSWIRECAANLGWRGRGAAR</sequence>
<dbReference type="Proteomes" id="UP000748308">
    <property type="component" value="Unassembled WGS sequence"/>
</dbReference>
<evidence type="ECO:0000313" key="9">
    <source>
        <dbReference type="Proteomes" id="UP000748308"/>
    </source>
</evidence>
<dbReference type="InterPro" id="IPR002129">
    <property type="entry name" value="PyrdxlP-dep_de-COase"/>
</dbReference>
<comment type="similarity">
    <text evidence="2 6">Belongs to the group II decarboxylase family.</text>
</comment>
<dbReference type="InterPro" id="IPR010977">
    <property type="entry name" value="Aromatic_deC"/>
</dbReference>
<evidence type="ECO:0000256" key="7">
    <source>
        <dbReference type="SAM" id="MobiDB-lite"/>
    </source>
</evidence>
<dbReference type="GO" id="GO:0019752">
    <property type="term" value="P:carboxylic acid metabolic process"/>
    <property type="evidence" value="ECO:0007669"/>
    <property type="project" value="InterPro"/>
</dbReference>